<dbReference type="InterPro" id="IPR003593">
    <property type="entry name" value="AAA+_ATPase"/>
</dbReference>
<dbReference type="InterPro" id="IPR027417">
    <property type="entry name" value="P-loop_NTPase"/>
</dbReference>
<evidence type="ECO:0000256" key="4">
    <source>
        <dbReference type="ARBA" id="ARBA00022475"/>
    </source>
</evidence>
<sequence>MRQSTYDERLILKDVSIDRLLDNGDSSPRLQQIDFELSPGEWVNIAGVNGSGKSSLARLLAGLTIEGVQGTWSRGFAGNGPSPYVMQQPDAQLFAETPREEIRFALEWRGMPPHEIMLRTEEILTFTGLSAIGDIPWNRLSGGQRQLAAVAAASAGETSLIVFDEATSMLDEQSMVLVQGLAKKLHQRGTAIVWVTQRLQEMTSTARVVAMLGGSIVFDGKGEEFLYGSEEQVGQGPTPCQTVGLRLPYLSALALELGRLGKLKRPYPETKEEWDQALARIEAVPR</sequence>
<keyword evidence="8" id="KW-0472">Membrane</keyword>
<dbReference type="PROSITE" id="PS50893">
    <property type="entry name" value="ABC_TRANSPORTER_2"/>
    <property type="match status" value="1"/>
</dbReference>
<keyword evidence="4" id="KW-1003">Cell membrane</keyword>
<dbReference type="PROSITE" id="PS00211">
    <property type="entry name" value="ABC_TRANSPORTER_1"/>
    <property type="match status" value="1"/>
</dbReference>
<organism evidence="10 11">
    <name type="scientific">Paenibacillus lignilyticus</name>
    <dbReference type="NCBI Taxonomy" id="1172615"/>
    <lineage>
        <taxon>Bacteria</taxon>
        <taxon>Bacillati</taxon>
        <taxon>Bacillota</taxon>
        <taxon>Bacilli</taxon>
        <taxon>Bacillales</taxon>
        <taxon>Paenibacillaceae</taxon>
        <taxon>Paenibacillus</taxon>
    </lineage>
</organism>
<keyword evidence="5" id="KW-0547">Nucleotide-binding</keyword>
<protein>
    <submittedName>
        <fullName evidence="10">ABC transporter ATP-binding protein</fullName>
    </submittedName>
</protein>
<dbReference type="EMBL" id="JAGKSP010000003">
    <property type="protein sequence ID" value="MBP3963274.1"/>
    <property type="molecule type" value="Genomic_DNA"/>
</dbReference>
<keyword evidence="7" id="KW-1278">Translocase</keyword>
<proteinExistence type="inferred from homology"/>
<dbReference type="PANTHER" id="PTHR43553:SF24">
    <property type="entry name" value="ENERGY-COUPLING FACTOR TRANSPORTER ATP-BINDING PROTEIN ECFA1"/>
    <property type="match status" value="1"/>
</dbReference>
<dbReference type="InterPro" id="IPR050095">
    <property type="entry name" value="ECF_ABC_transporter_ATP-bd"/>
</dbReference>
<dbReference type="SMART" id="SM00382">
    <property type="entry name" value="AAA"/>
    <property type="match status" value="1"/>
</dbReference>
<dbReference type="Pfam" id="PF00005">
    <property type="entry name" value="ABC_tran"/>
    <property type="match status" value="1"/>
</dbReference>
<accession>A0ABS5CBG0</accession>
<dbReference type="RefSeq" id="WP_210658238.1">
    <property type="nucleotide sequence ID" value="NZ_JAGKSP010000003.1"/>
</dbReference>
<evidence type="ECO:0000256" key="5">
    <source>
        <dbReference type="ARBA" id="ARBA00022741"/>
    </source>
</evidence>
<evidence type="ECO:0000256" key="7">
    <source>
        <dbReference type="ARBA" id="ARBA00022967"/>
    </source>
</evidence>
<keyword evidence="6 10" id="KW-0067">ATP-binding</keyword>
<evidence type="ECO:0000256" key="3">
    <source>
        <dbReference type="ARBA" id="ARBA00022448"/>
    </source>
</evidence>
<evidence type="ECO:0000259" key="9">
    <source>
        <dbReference type="PROSITE" id="PS50893"/>
    </source>
</evidence>
<dbReference type="GO" id="GO:0005524">
    <property type="term" value="F:ATP binding"/>
    <property type="evidence" value="ECO:0007669"/>
    <property type="project" value="UniProtKB-KW"/>
</dbReference>
<dbReference type="Proteomes" id="UP000673394">
    <property type="component" value="Unassembled WGS sequence"/>
</dbReference>
<evidence type="ECO:0000256" key="2">
    <source>
        <dbReference type="ARBA" id="ARBA00005417"/>
    </source>
</evidence>
<keyword evidence="3" id="KW-0813">Transport</keyword>
<comment type="subcellular location">
    <subcellularLocation>
        <location evidence="1">Cell membrane</location>
        <topology evidence="1">Peripheral membrane protein</topology>
    </subcellularLocation>
</comment>
<dbReference type="PANTHER" id="PTHR43553">
    <property type="entry name" value="HEAVY METAL TRANSPORTER"/>
    <property type="match status" value="1"/>
</dbReference>
<dbReference type="InterPro" id="IPR017871">
    <property type="entry name" value="ABC_transporter-like_CS"/>
</dbReference>
<gene>
    <name evidence="10" type="ORF">I8J30_11225</name>
</gene>
<dbReference type="CDD" id="cd03225">
    <property type="entry name" value="ABC_cobalt_CbiO_domain1"/>
    <property type="match status" value="1"/>
</dbReference>
<dbReference type="InterPro" id="IPR003439">
    <property type="entry name" value="ABC_transporter-like_ATP-bd"/>
</dbReference>
<comment type="similarity">
    <text evidence="2">Belongs to the ABC transporter superfamily.</text>
</comment>
<dbReference type="InterPro" id="IPR015856">
    <property type="entry name" value="ABC_transpr_CbiO/EcfA_su"/>
</dbReference>
<dbReference type="Gene3D" id="3.40.50.300">
    <property type="entry name" value="P-loop containing nucleotide triphosphate hydrolases"/>
    <property type="match status" value="1"/>
</dbReference>
<name>A0ABS5CBG0_9BACL</name>
<evidence type="ECO:0000256" key="1">
    <source>
        <dbReference type="ARBA" id="ARBA00004202"/>
    </source>
</evidence>
<evidence type="ECO:0000256" key="6">
    <source>
        <dbReference type="ARBA" id="ARBA00022840"/>
    </source>
</evidence>
<keyword evidence="11" id="KW-1185">Reference proteome</keyword>
<evidence type="ECO:0000256" key="8">
    <source>
        <dbReference type="ARBA" id="ARBA00023136"/>
    </source>
</evidence>
<evidence type="ECO:0000313" key="11">
    <source>
        <dbReference type="Proteomes" id="UP000673394"/>
    </source>
</evidence>
<reference evidence="10 11" key="1">
    <citation type="submission" date="2021-04" db="EMBL/GenBank/DDBJ databases">
        <title>Paenibacillus sp. DLE-14 whole genome sequence.</title>
        <authorList>
            <person name="Ham Y.J."/>
        </authorList>
    </citation>
    <scope>NUCLEOTIDE SEQUENCE [LARGE SCALE GENOMIC DNA]</scope>
    <source>
        <strain evidence="10 11">DLE-14</strain>
    </source>
</reference>
<evidence type="ECO:0000313" key="10">
    <source>
        <dbReference type="EMBL" id="MBP3963274.1"/>
    </source>
</evidence>
<dbReference type="SUPFAM" id="SSF52540">
    <property type="entry name" value="P-loop containing nucleoside triphosphate hydrolases"/>
    <property type="match status" value="1"/>
</dbReference>
<comment type="caution">
    <text evidence="10">The sequence shown here is derived from an EMBL/GenBank/DDBJ whole genome shotgun (WGS) entry which is preliminary data.</text>
</comment>
<feature type="domain" description="ABC transporter" evidence="9">
    <location>
        <begin position="12"/>
        <end position="238"/>
    </location>
</feature>